<feature type="compositionally biased region" description="Polar residues" evidence="1">
    <location>
        <begin position="52"/>
        <end position="74"/>
    </location>
</feature>
<feature type="region of interest" description="Disordered" evidence="1">
    <location>
        <begin position="48"/>
        <end position="74"/>
    </location>
</feature>
<protein>
    <submittedName>
        <fullName evidence="2">Uncharacterized protein</fullName>
    </submittedName>
</protein>
<evidence type="ECO:0000313" key="3">
    <source>
        <dbReference type="Proteomes" id="UP000748531"/>
    </source>
</evidence>
<dbReference type="AlphaFoldDB" id="A0A8J4X3W3"/>
<accession>A0A8J4X3W3</accession>
<proteinExistence type="predicted"/>
<evidence type="ECO:0000256" key="1">
    <source>
        <dbReference type="SAM" id="MobiDB-lite"/>
    </source>
</evidence>
<evidence type="ECO:0000313" key="2">
    <source>
        <dbReference type="EMBL" id="KAF5406462.1"/>
    </source>
</evidence>
<comment type="caution">
    <text evidence="2">The sequence shown here is derived from an EMBL/GenBank/DDBJ whole genome shotgun (WGS) entry which is preliminary data.</text>
</comment>
<sequence>MTEFTVSGLFIVDNPDQLQGRQEGEHICLKISRKPNKRIQLTNGDEPDVKQFQHQQQVSTNPSGLSTIKENGMN</sequence>
<name>A0A8J4X3W3_9TREM</name>
<dbReference type="Proteomes" id="UP000748531">
    <property type="component" value="Unassembled WGS sequence"/>
</dbReference>
<reference evidence="2" key="1">
    <citation type="submission" date="2019-05" db="EMBL/GenBank/DDBJ databases">
        <title>Annotation for the trematode Paragonimus heterotremus.</title>
        <authorList>
            <person name="Choi Y.-J."/>
        </authorList>
    </citation>
    <scope>NUCLEOTIDE SEQUENCE</scope>
    <source>
        <strain evidence="2">LC</strain>
    </source>
</reference>
<gene>
    <name evidence="2" type="ORF">PHET_00010</name>
</gene>
<organism evidence="2 3">
    <name type="scientific">Paragonimus heterotremus</name>
    <dbReference type="NCBI Taxonomy" id="100268"/>
    <lineage>
        <taxon>Eukaryota</taxon>
        <taxon>Metazoa</taxon>
        <taxon>Spiralia</taxon>
        <taxon>Lophotrochozoa</taxon>
        <taxon>Platyhelminthes</taxon>
        <taxon>Trematoda</taxon>
        <taxon>Digenea</taxon>
        <taxon>Plagiorchiida</taxon>
        <taxon>Troglotremata</taxon>
        <taxon>Troglotrematidae</taxon>
        <taxon>Paragonimus</taxon>
    </lineage>
</organism>
<keyword evidence="3" id="KW-1185">Reference proteome</keyword>
<dbReference type="EMBL" id="LUCH01000002">
    <property type="protein sequence ID" value="KAF5406462.1"/>
    <property type="molecule type" value="Genomic_DNA"/>
</dbReference>